<feature type="region of interest" description="Disordered" evidence="1">
    <location>
        <begin position="325"/>
        <end position="353"/>
    </location>
</feature>
<evidence type="ECO:0000313" key="5">
    <source>
        <dbReference type="Proteomes" id="UP000195012"/>
    </source>
</evidence>
<dbReference type="OrthoDB" id="386576at2759"/>
<evidence type="ECO:0000259" key="3">
    <source>
        <dbReference type="Pfam" id="PF09687"/>
    </source>
</evidence>
<sequence>MIGSYKFNVTLLSTFLSALMLSTLPCPQSAPRERSLSELSLYLQSFTEAENHKLGKFQPRDYDVNERNSHYGREDNYNNEYEKEEATLFDDHVYRKEGYDLAPVNNNSLCDMSNFYENQSIDIYPNGKKLKIGSEIALSMLKENEIIINKFSTSGGLPFGCTQWDLSQILTNKQILKKVTYIALDIGVRKAYIGYYYFIIYLNRYYYKMVQKLGTWFMNLAQLYNTPDHVRAVYWAECKKYLIKDLEVIQEKSTNYFNTLISAYYKVSIVYYKLFLVRCRKLWKRVILNNRIKWSRILSSWVAQYNKEMKLRERENRIRERRDYHTDGELRENAEETTERHQHVPQEDSEEVDDLIYW</sequence>
<name>A0A1Y3DUQ3_PLAKN</name>
<comment type="caution">
    <text evidence="4">The sequence shown here is derived from an EMBL/GenBank/DDBJ whole genome shotgun (WGS) entry which is preliminary data.</text>
</comment>
<dbReference type="InterPro" id="IPR044885">
    <property type="entry name" value="PRESA_N_sf"/>
</dbReference>
<evidence type="ECO:0000256" key="2">
    <source>
        <dbReference type="SAM" id="SignalP"/>
    </source>
</evidence>
<dbReference type="VEuPathDB" id="PlasmoDB:PKNOH_S04353300"/>
<dbReference type="InterPro" id="IPR019111">
    <property type="entry name" value="PRESA_N"/>
</dbReference>
<proteinExistence type="predicted"/>
<dbReference type="AlphaFoldDB" id="A0A1Y3DUQ3"/>
<reference evidence="4 5" key="1">
    <citation type="submission" date="2017-05" db="EMBL/GenBank/DDBJ databases">
        <title>PacBio assembly of a Plasmodium knowlesi genome sequence with Hi-C correction and manual annotation of the SICAvar gene family.</title>
        <authorList>
            <person name="Lapp S.A."/>
            <person name="Geraldo J.A."/>
            <person name="Chien J.-T."/>
            <person name="Ay F."/>
            <person name="Pakala S.B."/>
            <person name="Batugedara G."/>
            <person name="Humphrey J.C."/>
            <person name="Debarry J.D."/>
            <person name="Le Roch K.G."/>
            <person name="Galinski M.R."/>
            <person name="Kissinger J.C."/>
        </authorList>
    </citation>
    <scope>NUCLEOTIDE SEQUENCE [LARGE SCALE GENOMIC DNA]</scope>
    <source>
        <strain evidence="5">Malayan Strain Pk1 (A+)</strain>
    </source>
</reference>
<feature type="chain" id="PRO_5011006450" description="Plasmodium RESA N-terminal domain-containing protein" evidence="2">
    <location>
        <begin position="26"/>
        <end position="358"/>
    </location>
</feature>
<dbReference type="OMA" id="FIGYYYF"/>
<feature type="domain" description="Plasmodium RESA N-terminal" evidence="3">
    <location>
        <begin position="170"/>
        <end position="294"/>
    </location>
</feature>
<dbReference type="Proteomes" id="UP000195012">
    <property type="component" value="Unassembled WGS sequence"/>
</dbReference>
<evidence type="ECO:0000313" key="4">
    <source>
        <dbReference type="EMBL" id="OTN68010.1"/>
    </source>
</evidence>
<feature type="signal peptide" evidence="2">
    <location>
        <begin position="1"/>
        <end position="25"/>
    </location>
</feature>
<accession>A0A1Y3DUQ3</accession>
<dbReference type="VEuPathDB" id="PlasmoDB:PKA1H_050006300"/>
<protein>
    <recommendedName>
        <fullName evidence="3">Plasmodium RESA N-terminal domain-containing protein</fullName>
    </recommendedName>
</protein>
<dbReference type="VEuPathDB" id="PlasmoDB:PKNH_0501100"/>
<keyword evidence="2" id="KW-0732">Signal</keyword>
<evidence type="ECO:0000256" key="1">
    <source>
        <dbReference type="SAM" id="MobiDB-lite"/>
    </source>
</evidence>
<dbReference type="Pfam" id="PF09687">
    <property type="entry name" value="PRESAN"/>
    <property type="match status" value="1"/>
</dbReference>
<gene>
    <name evidence="4" type="ORF">PKNOH_S04353300</name>
</gene>
<dbReference type="Gene3D" id="6.10.280.180">
    <property type="entry name" value="Plasmodium RESA, N-terminal helical domain"/>
    <property type="match status" value="1"/>
</dbReference>
<dbReference type="EMBL" id="NETL01000018">
    <property type="protein sequence ID" value="OTN68010.1"/>
    <property type="molecule type" value="Genomic_DNA"/>
</dbReference>
<organism evidence="4 5">
    <name type="scientific">Plasmodium knowlesi</name>
    <dbReference type="NCBI Taxonomy" id="5850"/>
    <lineage>
        <taxon>Eukaryota</taxon>
        <taxon>Sar</taxon>
        <taxon>Alveolata</taxon>
        <taxon>Apicomplexa</taxon>
        <taxon>Aconoidasida</taxon>
        <taxon>Haemosporida</taxon>
        <taxon>Plasmodiidae</taxon>
        <taxon>Plasmodium</taxon>
        <taxon>Plasmodium (Plasmodium)</taxon>
    </lineage>
</organism>
<feature type="compositionally biased region" description="Basic and acidic residues" evidence="1">
    <location>
        <begin position="325"/>
        <end position="346"/>
    </location>
</feature>